<feature type="domain" description="BD-FAE-like" evidence="4">
    <location>
        <begin position="17"/>
        <end position="147"/>
    </location>
</feature>
<dbReference type="GO" id="GO:0019441">
    <property type="term" value="P:L-tryptophan catabolic process to kynurenine"/>
    <property type="evidence" value="ECO:0007669"/>
    <property type="project" value="UniProtKB-UniRule"/>
</dbReference>
<keyword evidence="6" id="KW-1185">Reference proteome</keyword>
<dbReference type="KEGG" id="tdl:TDEL_0A03980"/>
<comment type="domain">
    <text evidence="3">The main chain amide nitrogen atoms of the second glycine and its adjacent residue in the HGGXW motif define the oxyanion hole, and stabilize the oxyanion that forms during the nucleophilic attack by the catalytic serine during substrate cleavage.</text>
</comment>
<evidence type="ECO:0000256" key="3">
    <source>
        <dbReference type="HAMAP-Rule" id="MF_03014"/>
    </source>
</evidence>
<dbReference type="InterPro" id="IPR027519">
    <property type="entry name" value="KFase_ver/fungi-typ"/>
</dbReference>
<comment type="subunit">
    <text evidence="3">Homodimer.</text>
</comment>
<evidence type="ECO:0000259" key="4">
    <source>
        <dbReference type="Pfam" id="PF20434"/>
    </source>
</evidence>
<dbReference type="InterPro" id="IPR050300">
    <property type="entry name" value="GDXG_lipolytic_enzyme"/>
</dbReference>
<dbReference type="InParanoid" id="G8ZM86"/>
<feature type="active site" evidence="3">
    <location>
        <position position="223"/>
    </location>
</feature>
<dbReference type="FunCoup" id="G8ZM86">
    <property type="interactions" value="151"/>
</dbReference>
<dbReference type="UniPathway" id="UPA00333">
    <property type="reaction ID" value="UER00454"/>
</dbReference>
<feature type="active site" description="Nucleophile" evidence="3">
    <location>
        <position position="99"/>
    </location>
</feature>
<proteinExistence type="inferred from homology"/>
<dbReference type="EC" id="3.5.1.9" evidence="3"/>
<dbReference type="GO" id="GO:0030307">
    <property type="term" value="P:positive regulation of cell growth"/>
    <property type="evidence" value="ECO:0007669"/>
    <property type="project" value="EnsemblFungi"/>
</dbReference>
<feature type="short sequence motif" description="HGGXW" evidence="3">
    <location>
        <begin position="26"/>
        <end position="30"/>
    </location>
</feature>
<dbReference type="eggNOG" id="ENOG502S28Q">
    <property type="taxonomic scope" value="Eukaryota"/>
</dbReference>
<dbReference type="SUPFAM" id="SSF53474">
    <property type="entry name" value="alpha/beta-Hydrolases"/>
    <property type="match status" value="1"/>
</dbReference>
<evidence type="ECO:0000256" key="1">
    <source>
        <dbReference type="ARBA" id="ARBA00022801"/>
    </source>
</evidence>
<dbReference type="PANTHER" id="PTHR48081:SF33">
    <property type="entry name" value="KYNURENINE FORMAMIDASE"/>
    <property type="match status" value="1"/>
</dbReference>
<dbReference type="HOGENOM" id="CLU_016852_1_0_1"/>
<evidence type="ECO:0000313" key="6">
    <source>
        <dbReference type="Proteomes" id="UP000005627"/>
    </source>
</evidence>
<protein>
    <recommendedName>
        <fullName evidence="3">Kynurenine formamidase</fullName>
        <shortName evidence="3">KFA</shortName>
        <shortName evidence="3">KFase</shortName>
        <ecNumber evidence="3">3.5.1.9</ecNumber>
    </recommendedName>
    <alternativeName>
        <fullName evidence="3">Arylformamidase</fullName>
    </alternativeName>
    <alternativeName>
        <fullName evidence="3">N-formylkynurenine formamidase</fullName>
        <shortName evidence="3">FKF</shortName>
    </alternativeName>
</protein>
<evidence type="ECO:0000256" key="2">
    <source>
        <dbReference type="ARBA" id="ARBA00023079"/>
    </source>
</evidence>
<dbReference type="STRING" id="1076872.G8ZM86"/>
<dbReference type="HAMAP" id="MF_03014">
    <property type="entry name" value="KFase"/>
    <property type="match status" value="1"/>
</dbReference>
<dbReference type="RefSeq" id="XP_003678941.1">
    <property type="nucleotide sequence ID" value="XM_003678893.1"/>
</dbReference>
<dbReference type="GO" id="GO:0004061">
    <property type="term" value="F:arylformamidase activity"/>
    <property type="evidence" value="ECO:0007669"/>
    <property type="project" value="UniProtKB-UniRule"/>
</dbReference>
<dbReference type="GeneID" id="11502800"/>
<dbReference type="PANTHER" id="PTHR48081">
    <property type="entry name" value="AB HYDROLASE SUPERFAMILY PROTEIN C4A8.06C"/>
    <property type="match status" value="1"/>
</dbReference>
<dbReference type="GO" id="GO:0034354">
    <property type="term" value="P:'de novo' NAD+ biosynthetic process from L-tryptophan"/>
    <property type="evidence" value="ECO:0007669"/>
    <property type="project" value="UniProtKB-UniRule"/>
</dbReference>
<comment type="function">
    <text evidence="3">Catalyzes the hydrolysis of N-formyl-L-kynurenine to L-kynurenine, the second step in the kynurenine pathway of tryptophan degradation. Kynurenine may be further oxidized to nicotinic acid, NAD(H) and NADP(H). Required for elimination of toxic metabolites.</text>
</comment>
<dbReference type="AlphaFoldDB" id="G8ZM86"/>
<sequence length="243" mass="27930">MKESLYDRTEVFHRPEGTSNALVFIHGGAWIDKNNTANDFKELSDLMIETGTVDYVLASIDYRLSPEVQHPVHLQDVVENLYRMIQELKLTSIQLLGHSVGATLAWQVSVSDENLFPSPDKLQLVKSKLVGVFLVDGIYSLTELLDEYPSYDYFVSQAYKDFSRDFEEFDRSINRIPSNLKTIHLLHSYRDELLTLRQTNYMSSLLQKAAIPFTLCFNDMGSHEEVYRNAKLANYLLSNVVFT</sequence>
<evidence type="ECO:0000313" key="5">
    <source>
        <dbReference type="EMBL" id="CCE89730.1"/>
    </source>
</evidence>
<comment type="similarity">
    <text evidence="3">Belongs to the kynurenine formamidase family.</text>
</comment>
<name>G8ZM86_TORDE</name>
<accession>G8ZM86</accession>
<keyword evidence="2 3" id="KW-0823">Tryptophan catabolism</keyword>
<dbReference type="InterPro" id="IPR029058">
    <property type="entry name" value="AB_hydrolase_fold"/>
</dbReference>
<dbReference type="Pfam" id="PF20434">
    <property type="entry name" value="BD-FAE"/>
    <property type="match status" value="1"/>
</dbReference>
<keyword evidence="1 3" id="KW-0378">Hydrolase</keyword>
<dbReference type="Gene3D" id="3.40.50.1820">
    <property type="entry name" value="alpha/beta hydrolase"/>
    <property type="match status" value="1"/>
</dbReference>
<dbReference type="Proteomes" id="UP000005627">
    <property type="component" value="Chromosome 1"/>
</dbReference>
<dbReference type="InterPro" id="IPR049492">
    <property type="entry name" value="BD-FAE-like_dom"/>
</dbReference>
<reference evidence="5 6" key="1">
    <citation type="journal article" date="2011" name="Proc. Natl. Acad. Sci. U.S.A.">
        <title>Evolutionary erosion of yeast sex chromosomes by mating-type switching accidents.</title>
        <authorList>
            <person name="Gordon J.L."/>
            <person name="Armisen D."/>
            <person name="Proux-Wera E."/>
            <person name="Oheigeartaigh S.S."/>
            <person name="Byrne K.P."/>
            <person name="Wolfe K.H."/>
        </authorList>
    </citation>
    <scope>NUCLEOTIDE SEQUENCE [LARGE SCALE GENOMIC DNA]</scope>
    <source>
        <strain evidence="6">ATCC 10662 / CBS 1146 / NBRC 0425 / NCYC 2629 / NRRL Y-866</strain>
    </source>
</reference>
<comment type="pathway">
    <text evidence="3">Amino-acid degradation; L-tryptophan degradation via kynurenine pathway; L-kynurenine from L-tryptophan: step 2/2.</text>
</comment>
<organism evidence="5 6">
    <name type="scientific">Torulaspora delbrueckii</name>
    <name type="common">Yeast</name>
    <name type="synonym">Candida colliculosa</name>
    <dbReference type="NCBI Taxonomy" id="4950"/>
    <lineage>
        <taxon>Eukaryota</taxon>
        <taxon>Fungi</taxon>
        <taxon>Dikarya</taxon>
        <taxon>Ascomycota</taxon>
        <taxon>Saccharomycotina</taxon>
        <taxon>Saccharomycetes</taxon>
        <taxon>Saccharomycetales</taxon>
        <taxon>Saccharomycetaceae</taxon>
        <taxon>Torulaspora</taxon>
    </lineage>
</organism>
<dbReference type="OrthoDB" id="420264at2759"/>
<feature type="active site" evidence="3">
    <location>
        <position position="191"/>
    </location>
</feature>
<gene>
    <name evidence="5" type="primary">TDEL0A03980</name>
    <name evidence="3" type="synonym">BNA7</name>
    <name evidence="5" type="ORF">TDEL_0A03980</name>
</gene>
<dbReference type="EMBL" id="HE616742">
    <property type="protein sequence ID" value="CCE89730.1"/>
    <property type="molecule type" value="Genomic_DNA"/>
</dbReference>
<comment type="catalytic activity">
    <reaction evidence="3">
        <text>N-formyl-L-kynurenine + H2O = L-kynurenine + formate + H(+)</text>
        <dbReference type="Rhea" id="RHEA:13009"/>
        <dbReference type="ChEBI" id="CHEBI:15377"/>
        <dbReference type="ChEBI" id="CHEBI:15378"/>
        <dbReference type="ChEBI" id="CHEBI:15740"/>
        <dbReference type="ChEBI" id="CHEBI:57959"/>
        <dbReference type="ChEBI" id="CHEBI:58629"/>
        <dbReference type="EC" id="3.5.1.9"/>
    </reaction>
</comment>
<dbReference type="ESTHER" id="tordc-g8zm86">
    <property type="family name" value="Kynurenine-formamidase"/>
</dbReference>